<evidence type="ECO:0000256" key="1">
    <source>
        <dbReference type="ARBA" id="ARBA00023122"/>
    </source>
</evidence>
<sequence length="485" mass="54029">MPNNLLGEDGFFFLEVDALCKSPVVACAPEAGVVEVAQKMREHRISGLVVVRDAVPVGIVSARDLCDLIAVTGGQVGDRRVAEVMQTELVTIPRSHYVYDAIFKMAKHNIHRILVTDSGGRLVGMVTDTDFLGLQTRSPLYLTREIASARTLVQLRGISEQIVETISRLSRSVADTRSLVHLISHFNDAFTLRIVSLMEEDEGLSLPAGAAYLALGSEGRGEQTLRTDQDSAIVYADGLAPEALATLDRFAERLVDALEEVGVPRCPGNTLACNPEWRHSLSAWKERLAQWISVPKPESLVNFSMFQDFRTLHGDVSLERELHDHVQNCIQRNALYLPYMARHVFGFRARVGMFGRILVERRGEGRGKVDIKKHGIFALTQGVSLLALEQGLFNGTTWDKIEQLGTRGIFSANDVEVFGESFSYLMRLRLSMQLRALAAKAVPTNYIDPLLMTPSERERLRSALKGVNALMKILKNRYRLDFIAR</sequence>
<dbReference type="InterPro" id="IPR046342">
    <property type="entry name" value="CBS_dom_sf"/>
</dbReference>
<dbReference type="Proteomes" id="UP000317155">
    <property type="component" value="Unassembled WGS sequence"/>
</dbReference>
<dbReference type="Gene3D" id="3.10.580.10">
    <property type="entry name" value="CBS-domain"/>
    <property type="match status" value="1"/>
</dbReference>
<evidence type="ECO:0000256" key="2">
    <source>
        <dbReference type="PROSITE-ProRule" id="PRU00703"/>
    </source>
</evidence>
<feature type="domain" description="CBS" evidence="3">
    <location>
        <begin position="20"/>
        <end position="76"/>
    </location>
</feature>
<organism evidence="4 5">
    <name type="scientific">Trichloromonas acetexigens</name>
    <dbReference type="NCBI Taxonomy" id="38815"/>
    <lineage>
        <taxon>Bacteria</taxon>
        <taxon>Pseudomonadati</taxon>
        <taxon>Thermodesulfobacteriota</taxon>
        <taxon>Desulfuromonadia</taxon>
        <taxon>Desulfuromonadales</taxon>
        <taxon>Trichloromonadaceae</taxon>
        <taxon>Trichloromonas</taxon>
    </lineage>
</organism>
<proteinExistence type="predicted"/>
<dbReference type="InterPro" id="IPR051257">
    <property type="entry name" value="Diverse_CBS-Domain"/>
</dbReference>
<dbReference type="CDD" id="cd05401">
    <property type="entry name" value="NT_GlnE_GlnD_like"/>
    <property type="match status" value="1"/>
</dbReference>
<name>A0A550J802_9BACT</name>
<gene>
    <name evidence="4" type="ORF">FL622_13910</name>
</gene>
<feature type="domain" description="CBS" evidence="3">
    <location>
        <begin position="85"/>
        <end position="142"/>
    </location>
</feature>
<evidence type="ECO:0000313" key="5">
    <source>
        <dbReference type="Proteomes" id="UP000317155"/>
    </source>
</evidence>
<dbReference type="SMART" id="SM00116">
    <property type="entry name" value="CBS"/>
    <property type="match status" value="2"/>
</dbReference>
<accession>A0A550J802</accession>
<keyword evidence="5" id="KW-1185">Reference proteome</keyword>
<evidence type="ECO:0000259" key="3">
    <source>
        <dbReference type="PROSITE" id="PS51371"/>
    </source>
</evidence>
<dbReference type="Pfam" id="PF10335">
    <property type="entry name" value="DUF294_C"/>
    <property type="match status" value="1"/>
</dbReference>
<dbReference type="GO" id="GO:0008773">
    <property type="term" value="F:[protein-PII] uridylyltransferase activity"/>
    <property type="evidence" value="ECO:0007669"/>
    <property type="project" value="InterPro"/>
</dbReference>
<dbReference type="OrthoDB" id="9808528at2"/>
<dbReference type="AlphaFoldDB" id="A0A550J802"/>
<dbReference type="InterPro" id="IPR005105">
    <property type="entry name" value="GlnD_Uridyltrans_N"/>
</dbReference>
<evidence type="ECO:0000313" key="4">
    <source>
        <dbReference type="EMBL" id="TRO79359.1"/>
    </source>
</evidence>
<keyword evidence="1 2" id="KW-0129">CBS domain</keyword>
<reference evidence="4 5" key="1">
    <citation type="submission" date="2019-07" db="EMBL/GenBank/DDBJ databases">
        <title>Insights of Desulfuromonas acetexigens electromicrobiology.</title>
        <authorList>
            <person name="Katuri K."/>
            <person name="Sapireddy V."/>
            <person name="Shaw D.R."/>
            <person name="Saikaly P."/>
        </authorList>
    </citation>
    <scope>NUCLEOTIDE SEQUENCE [LARGE SCALE GENOMIC DNA]</scope>
    <source>
        <strain evidence="4 5">2873</strain>
    </source>
</reference>
<dbReference type="PANTHER" id="PTHR43080:SF2">
    <property type="entry name" value="CBS DOMAIN-CONTAINING PROTEIN"/>
    <property type="match status" value="1"/>
</dbReference>
<dbReference type="Pfam" id="PF03445">
    <property type="entry name" value="DUF294"/>
    <property type="match status" value="1"/>
</dbReference>
<dbReference type="InterPro" id="IPR018821">
    <property type="entry name" value="DUF294_put_nucleoTrafse_sb-bd"/>
</dbReference>
<dbReference type="Pfam" id="PF00571">
    <property type="entry name" value="CBS"/>
    <property type="match status" value="2"/>
</dbReference>
<dbReference type="SUPFAM" id="SSF54631">
    <property type="entry name" value="CBS-domain pair"/>
    <property type="match status" value="1"/>
</dbReference>
<protein>
    <submittedName>
        <fullName evidence="4">CBS domain-containing protein</fullName>
    </submittedName>
</protein>
<dbReference type="EMBL" id="VJVV01000011">
    <property type="protein sequence ID" value="TRO79359.1"/>
    <property type="molecule type" value="Genomic_DNA"/>
</dbReference>
<comment type="caution">
    <text evidence="4">The sequence shown here is derived from an EMBL/GenBank/DDBJ whole genome shotgun (WGS) entry which is preliminary data.</text>
</comment>
<dbReference type="InterPro" id="IPR000644">
    <property type="entry name" value="CBS_dom"/>
</dbReference>
<dbReference type="PROSITE" id="PS51371">
    <property type="entry name" value="CBS"/>
    <property type="match status" value="2"/>
</dbReference>
<dbReference type="RefSeq" id="WP_092053899.1">
    <property type="nucleotide sequence ID" value="NZ_FOJJ01000003.1"/>
</dbReference>
<dbReference type="PANTHER" id="PTHR43080">
    <property type="entry name" value="CBS DOMAIN-CONTAINING PROTEIN CBSX3, MITOCHONDRIAL"/>
    <property type="match status" value="1"/>
</dbReference>